<evidence type="ECO:0000256" key="1">
    <source>
        <dbReference type="ARBA" id="ARBA00022679"/>
    </source>
</evidence>
<proteinExistence type="predicted"/>
<accession>A0A847S8Y6</accession>
<dbReference type="PANTHER" id="PTHR43877:SF2">
    <property type="entry name" value="AMINOALKYLPHOSPHONATE N-ACETYLTRANSFERASE-RELATED"/>
    <property type="match status" value="1"/>
</dbReference>
<dbReference type="Gene3D" id="2.60.120.10">
    <property type="entry name" value="Jelly Rolls"/>
    <property type="match status" value="1"/>
</dbReference>
<evidence type="ECO:0000256" key="2">
    <source>
        <dbReference type="ARBA" id="ARBA00023315"/>
    </source>
</evidence>
<dbReference type="PANTHER" id="PTHR43877">
    <property type="entry name" value="AMINOALKYLPHOSPHONATE N-ACETYLTRANSFERASE-RELATED-RELATED"/>
    <property type="match status" value="1"/>
</dbReference>
<reference evidence="4 5" key="1">
    <citation type="submission" date="2020-04" db="EMBL/GenBank/DDBJ databases">
        <title>Draft genome of Leeia sp. IMCC25680.</title>
        <authorList>
            <person name="Song J."/>
            <person name="Cho J.-C."/>
        </authorList>
    </citation>
    <scope>NUCLEOTIDE SEQUENCE [LARGE SCALE GENOMIC DNA]</scope>
    <source>
        <strain evidence="4 5">IMCC25680</strain>
    </source>
</reference>
<dbReference type="EMBL" id="JABAIM010000004">
    <property type="protein sequence ID" value="NLR76454.1"/>
    <property type="molecule type" value="Genomic_DNA"/>
</dbReference>
<gene>
    <name evidence="4" type="ORF">HF682_14905</name>
</gene>
<name>A0A847S8Y6_9NEIS</name>
<dbReference type="InterPro" id="IPR014710">
    <property type="entry name" value="RmlC-like_jellyroll"/>
</dbReference>
<dbReference type="Gene3D" id="3.40.630.30">
    <property type="match status" value="1"/>
</dbReference>
<evidence type="ECO:0000259" key="3">
    <source>
        <dbReference type="PROSITE" id="PS51186"/>
    </source>
</evidence>
<comment type="caution">
    <text evidence="4">The sequence shown here is derived from an EMBL/GenBank/DDBJ whole genome shotgun (WGS) entry which is preliminary data.</text>
</comment>
<evidence type="ECO:0000313" key="5">
    <source>
        <dbReference type="Proteomes" id="UP000587991"/>
    </source>
</evidence>
<dbReference type="CDD" id="cd04301">
    <property type="entry name" value="NAT_SF"/>
    <property type="match status" value="1"/>
</dbReference>
<dbReference type="Pfam" id="PF00583">
    <property type="entry name" value="Acetyltransf_1"/>
    <property type="match status" value="1"/>
</dbReference>
<dbReference type="SUPFAM" id="SSF51182">
    <property type="entry name" value="RmlC-like cupins"/>
    <property type="match status" value="1"/>
</dbReference>
<keyword evidence="5" id="KW-1185">Reference proteome</keyword>
<protein>
    <submittedName>
        <fullName evidence="4">GNAT family N-acetyltransferase</fullName>
    </submittedName>
</protein>
<feature type="domain" description="N-acetyltransferase" evidence="3">
    <location>
        <begin position="118"/>
        <end position="275"/>
    </location>
</feature>
<sequence length="283" mass="31217">MTPAPLQATLQAMQARLPGPDGQRFAEAFRHGSMSVELYAPQGHDPQQPHLQDELYVVTSGHGTFLRDQQRIAFQAGDVLFVPAGMLHRFEQFSDDFQTWVIFWGPRGGEAAGQHLDYTLRPAQPHEAPQLEALLRQYGPNPWNYLPDEGVRQHFAELAAGQAEALLACTPEGEVAGFVTWLPRHPDAERRAREPHSAYIGEALVLPAHAGKGLGGALLRAVRDRLLAAGQGPLYIERHEENAASAGMMRQAGFVPLRTFDDPVRRSYGSKRTTECVYPAPDA</sequence>
<dbReference type="SUPFAM" id="SSF55729">
    <property type="entry name" value="Acyl-CoA N-acyltransferases (Nat)"/>
    <property type="match status" value="1"/>
</dbReference>
<dbReference type="InterPro" id="IPR016181">
    <property type="entry name" value="Acyl_CoA_acyltransferase"/>
</dbReference>
<keyword evidence="1 4" id="KW-0808">Transferase</keyword>
<dbReference type="RefSeq" id="WP_168878133.1">
    <property type="nucleotide sequence ID" value="NZ_JABAIM010000004.1"/>
</dbReference>
<dbReference type="GO" id="GO:0016747">
    <property type="term" value="F:acyltransferase activity, transferring groups other than amino-acyl groups"/>
    <property type="evidence" value="ECO:0007669"/>
    <property type="project" value="InterPro"/>
</dbReference>
<dbReference type="InterPro" id="IPR050832">
    <property type="entry name" value="Bact_Acetyltransf"/>
</dbReference>
<dbReference type="InterPro" id="IPR000182">
    <property type="entry name" value="GNAT_dom"/>
</dbReference>
<organism evidence="4 5">
    <name type="scientific">Leeia aquatica</name>
    <dbReference type="NCBI Taxonomy" id="2725557"/>
    <lineage>
        <taxon>Bacteria</taxon>
        <taxon>Pseudomonadati</taxon>
        <taxon>Pseudomonadota</taxon>
        <taxon>Betaproteobacteria</taxon>
        <taxon>Neisseriales</taxon>
        <taxon>Leeiaceae</taxon>
        <taxon>Leeia</taxon>
    </lineage>
</organism>
<evidence type="ECO:0000313" key="4">
    <source>
        <dbReference type="EMBL" id="NLR76454.1"/>
    </source>
</evidence>
<dbReference type="Pfam" id="PF07883">
    <property type="entry name" value="Cupin_2"/>
    <property type="match status" value="1"/>
</dbReference>
<dbReference type="CDD" id="cd02208">
    <property type="entry name" value="cupin_RmlC-like"/>
    <property type="match status" value="1"/>
</dbReference>
<dbReference type="PROSITE" id="PS51186">
    <property type="entry name" value="GNAT"/>
    <property type="match status" value="1"/>
</dbReference>
<dbReference type="InterPro" id="IPR011051">
    <property type="entry name" value="RmlC_Cupin_sf"/>
</dbReference>
<dbReference type="AlphaFoldDB" id="A0A847S8Y6"/>
<keyword evidence="2" id="KW-0012">Acyltransferase</keyword>
<dbReference type="InterPro" id="IPR013096">
    <property type="entry name" value="Cupin_2"/>
</dbReference>
<dbReference type="Proteomes" id="UP000587991">
    <property type="component" value="Unassembled WGS sequence"/>
</dbReference>